<evidence type="ECO:0000256" key="1">
    <source>
        <dbReference type="SAM" id="SignalP"/>
    </source>
</evidence>
<comment type="caution">
    <text evidence="2">The sequence shown here is derived from an EMBL/GenBank/DDBJ whole genome shotgun (WGS) entry which is preliminary data.</text>
</comment>
<dbReference type="STRING" id="525245.HMPREF0044_0787"/>
<name>C0VZQ9_9ACTO</name>
<gene>
    <name evidence="2" type="ORF">HMPREF0044_0787</name>
</gene>
<evidence type="ECO:0000313" key="2">
    <source>
        <dbReference type="EMBL" id="EEH63768.1"/>
    </source>
</evidence>
<accession>C0VZQ9</accession>
<dbReference type="EMBL" id="ACFG01000030">
    <property type="protein sequence ID" value="EEH63768.1"/>
    <property type="molecule type" value="Genomic_DNA"/>
</dbReference>
<reference evidence="2 3" key="1">
    <citation type="submission" date="2009-01" db="EMBL/GenBank/DDBJ databases">
        <authorList>
            <person name="Qin X."/>
            <person name="Bachman B."/>
            <person name="Battles P."/>
            <person name="Bell A."/>
            <person name="Bess C."/>
            <person name="Bickham C."/>
            <person name="Chaboub L."/>
            <person name="Chen D."/>
            <person name="Coyle M."/>
            <person name="Deiros D.R."/>
            <person name="Dinh H."/>
            <person name="Forbes L."/>
            <person name="Fowler G."/>
            <person name="Francisco L."/>
            <person name="Fu Q."/>
            <person name="Gubbala S."/>
            <person name="Hale W."/>
            <person name="Han Y."/>
            <person name="Hemphill L."/>
            <person name="Highlander S.K."/>
            <person name="Hirani K."/>
            <person name="Hogues M."/>
            <person name="Jackson L."/>
            <person name="Jakkamsetti A."/>
            <person name="Javaid M."/>
            <person name="Jiang H."/>
            <person name="Korchina V."/>
            <person name="Kovar C."/>
            <person name="Lara F."/>
            <person name="Lee S."/>
            <person name="Mata R."/>
            <person name="Mathew T."/>
            <person name="Moen C."/>
            <person name="Morales K."/>
            <person name="Munidasa M."/>
            <person name="Nazareth L."/>
            <person name="Ngo R."/>
            <person name="Nguyen L."/>
            <person name="Okwuonu G."/>
            <person name="Ongeri F."/>
            <person name="Patil S."/>
            <person name="Petrosino J."/>
            <person name="Pham C."/>
            <person name="Pham P."/>
            <person name="Pu L.-L."/>
            <person name="Puazo M."/>
            <person name="Raj R."/>
            <person name="Reid J."/>
            <person name="Rouhana J."/>
            <person name="Saada N."/>
            <person name="Shang Y."/>
            <person name="Simmons D."/>
            <person name="Thornton R."/>
            <person name="Warren J."/>
            <person name="Weissenberger G."/>
            <person name="Zhang J."/>
            <person name="Zhang L."/>
            <person name="Zhou C."/>
            <person name="Zhu D."/>
            <person name="Muzny D."/>
            <person name="Worley K."/>
            <person name="Gibbs R."/>
        </authorList>
    </citation>
    <scope>NUCLEOTIDE SEQUENCE [LARGE SCALE GENOMIC DNA]</scope>
    <source>
        <strain evidence="2 3">DSM 15436</strain>
    </source>
</reference>
<sequence>MNRNLIFSVLVVSVLITGCAFENNSASDAVTDKGSSIERVDKAQQETLSDLPEVIVDADGKRSFPPLTMKEIEDASWEQLVSEFEAEGATPPARPTIQFVEDISKNRPEEKLRKRLECLHAKGWTNTFIEDGSIVAEFNTSTDALAYQFAGFECEVAYFDGSLEFPDETAVEQQWENVTNKVIPCLQEAGFAVKNFPSKKTYTDYYFATKQFYDVRDYSNIGEQLSDEINACEILEFSGINEK</sequence>
<proteinExistence type="predicted"/>
<organism evidence="2 3">
    <name type="scientific">Gleimia coleocanis DSM 15436</name>
    <dbReference type="NCBI Taxonomy" id="525245"/>
    <lineage>
        <taxon>Bacteria</taxon>
        <taxon>Bacillati</taxon>
        <taxon>Actinomycetota</taxon>
        <taxon>Actinomycetes</taxon>
        <taxon>Actinomycetales</taxon>
        <taxon>Actinomycetaceae</taxon>
        <taxon>Gleimia</taxon>
    </lineage>
</organism>
<keyword evidence="1" id="KW-0732">Signal</keyword>
<keyword evidence="3" id="KW-1185">Reference proteome</keyword>
<feature type="chain" id="PRO_5039570269" description="Lipoprotein" evidence="1">
    <location>
        <begin position="23"/>
        <end position="243"/>
    </location>
</feature>
<protein>
    <recommendedName>
        <fullName evidence="4">Lipoprotein</fullName>
    </recommendedName>
</protein>
<dbReference type="Proteomes" id="UP000010301">
    <property type="component" value="Unassembled WGS sequence"/>
</dbReference>
<evidence type="ECO:0000313" key="3">
    <source>
        <dbReference type="Proteomes" id="UP000010301"/>
    </source>
</evidence>
<dbReference type="HOGENOM" id="CLU_1140669_0_0_11"/>
<dbReference type="PROSITE" id="PS51257">
    <property type="entry name" value="PROKAR_LIPOPROTEIN"/>
    <property type="match status" value="1"/>
</dbReference>
<feature type="signal peptide" evidence="1">
    <location>
        <begin position="1"/>
        <end position="22"/>
    </location>
</feature>
<evidence type="ECO:0008006" key="4">
    <source>
        <dbReference type="Google" id="ProtNLM"/>
    </source>
</evidence>
<dbReference type="AlphaFoldDB" id="C0VZQ9"/>